<reference evidence="2" key="1">
    <citation type="submission" date="2016-06" db="EMBL/GenBank/DDBJ databases">
        <title>Parallel loss of symbiosis genes in relatives of nitrogen-fixing non-legume Parasponia.</title>
        <authorList>
            <person name="Van Velzen R."/>
            <person name="Holmer R."/>
            <person name="Bu F."/>
            <person name="Rutten L."/>
            <person name="Van Zeijl A."/>
            <person name="Liu W."/>
            <person name="Santuari L."/>
            <person name="Cao Q."/>
            <person name="Sharma T."/>
            <person name="Shen D."/>
            <person name="Roswanjaya Y."/>
            <person name="Wardhani T."/>
            <person name="Kalhor M.S."/>
            <person name="Jansen J."/>
            <person name="Van den Hoogen J."/>
            <person name="Gungor B."/>
            <person name="Hartog M."/>
            <person name="Hontelez J."/>
            <person name="Verver J."/>
            <person name="Yang W.-C."/>
            <person name="Schijlen E."/>
            <person name="Repin R."/>
            <person name="Schilthuizen M."/>
            <person name="Schranz E."/>
            <person name="Heidstra R."/>
            <person name="Miyata K."/>
            <person name="Fedorova E."/>
            <person name="Kohlen W."/>
            <person name="Bisseling T."/>
            <person name="Smit S."/>
            <person name="Geurts R."/>
        </authorList>
    </citation>
    <scope>NUCLEOTIDE SEQUENCE [LARGE SCALE GENOMIC DNA]</scope>
    <source>
        <strain evidence="2">cv. RG33-2</strain>
    </source>
</reference>
<accession>A0A2P5E9C8</accession>
<dbReference type="Proteomes" id="UP000237000">
    <property type="component" value="Unassembled WGS sequence"/>
</dbReference>
<dbReference type="OrthoDB" id="10464570at2759"/>
<dbReference type="AlphaFoldDB" id="A0A2P5E9C8"/>
<evidence type="ECO:0000313" key="1">
    <source>
        <dbReference type="EMBL" id="PON82114.1"/>
    </source>
</evidence>
<name>A0A2P5E9C8_TREOI</name>
<comment type="caution">
    <text evidence="1">The sequence shown here is derived from an EMBL/GenBank/DDBJ whole genome shotgun (WGS) entry which is preliminary data.</text>
</comment>
<organism evidence="1 2">
    <name type="scientific">Trema orientale</name>
    <name type="common">Charcoal tree</name>
    <name type="synonym">Celtis orientalis</name>
    <dbReference type="NCBI Taxonomy" id="63057"/>
    <lineage>
        <taxon>Eukaryota</taxon>
        <taxon>Viridiplantae</taxon>
        <taxon>Streptophyta</taxon>
        <taxon>Embryophyta</taxon>
        <taxon>Tracheophyta</taxon>
        <taxon>Spermatophyta</taxon>
        <taxon>Magnoliopsida</taxon>
        <taxon>eudicotyledons</taxon>
        <taxon>Gunneridae</taxon>
        <taxon>Pentapetalae</taxon>
        <taxon>rosids</taxon>
        <taxon>fabids</taxon>
        <taxon>Rosales</taxon>
        <taxon>Cannabaceae</taxon>
        <taxon>Trema</taxon>
    </lineage>
</organism>
<protein>
    <submittedName>
        <fullName evidence="1">Uncharacterized protein</fullName>
    </submittedName>
</protein>
<gene>
    <name evidence="1" type="ORF">TorRG33x02_221090</name>
</gene>
<evidence type="ECO:0000313" key="2">
    <source>
        <dbReference type="Proteomes" id="UP000237000"/>
    </source>
</evidence>
<keyword evidence="2" id="KW-1185">Reference proteome</keyword>
<proteinExistence type="predicted"/>
<dbReference type="EMBL" id="JXTC01000202">
    <property type="protein sequence ID" value="PON82114.1"/>
    <property type="molecule type" value="Genomic_DNA"/>
</dbReference>
<dbReference type="InParanoid" id="A0A2P5E9C8"/>
<sequence>MSIMRRSGCESLAFMRCHLQFISKWVSRSKNVIEIALSNSHNPFIILTPSTIMILKSRNGIRTLPPRGFCVEIFGILIPRIQLFGPRPLLSIEFLMIEQRFNFFSQLFNLWHNIWKLGLVE</sequence>